<dbReference type="InterPro" id="IPR040442">
    <property type="entry name" value="Pyrv_kinase-like_dom_sf"/>
</dbReference>
<evidence type="ECO:0000256" key="3">
    <source>
        <dbReference type="ARBA" id="ARBA00022723"/>
    </source>
</evidence>
<dbReference type="PANTHER" id="PTHR32308:SF10">
    <property type="entry name" value="CITRATE LYASE SUBUNIT BETA"/>
    <property type="match status" value="1"/>
</dbReference>
<dbReference type="Gene3D" id="3.20.20.60">
    <property type="entry name" value="Phosphoenolpyruvate-binding domains"/>
    <property type="match status" value="1"/>
</dbReference>
<evidence type="ECO:0000259" key="7">
    <source>
        <dbReference type="Pfam" id="PF03328"/>
    </source>
</evidence>
<feature type="binding site" evidence="6">
    <location>
        <position position="121"/>
    </location>
    <ligand>
        <name>Mg(2+)</name>
        <dbReference type="ChEBI" id="CHEBI:18420"/>
    </ligand>
</feature>
<dbReference type="Proteomes" id="UP000564378">
    <property type="component" value="Unassembled WGS sequence"/>
</dbReference>
<dbReference type="GO" id="GO:0016829">
    <property type="term" value="F:lyase activity"/>
    <property type="evidence" value="ECO:0007669"/>
    <property type="project" value="UniProtKB-KW"/>
</dbReference>
<evidence type="ECO:0000313" key="9">
    <source>
        <dbReference type="Proteomes" id="UP000564378"/>
    </source>
</evidence>
<dbReference type="PIRSF" id="PIRSF015582">
    <property type="entry name" value="Cit_lyase_B"/>
    <property type="match status" value="1"/>
</dbReference>
<dbReference type="InterPro" id="IPR011206">
    <property type="entry name" value="Citrate_lyase_beta/mcl1/mcl2"/>
</dbReference>
<keyword evidence="3 6" id="KW-0479">Metal-binding</keyword>
<comment type="similarity">
    <text evidence="2">Belongs to the HpcH/HpaI aldolase family.</text>
</comment>
<evidence type="ECO:0000256" key="6">
    <source>
        <dbReference type="PIRSR" id="PIRSR015582-2"/>
    </source>
</evidence>
<dbReference type="SUPFAM" id="SSF51621">
    <property type="entry name" value="Phosphoenolpyruvate/pyruvate domain"/>
    <property type="match status" value="1"/>
</dbReference>
<proteinExistence type="inferred from homology"/>
<dbReference type="PANTHER" id="PTHR32308">
    <property type="entry name" value="LYASE BETA SUBUNIT, PUTATIVE (AFU_ORTHOLOGUE AFUA_4G13030)-RELATED"/>
    <property type="match status" value="1"/>
</dbReference>
<evidence type="ECO:0000256" key="1">
    <source>
        <dbReference type="ARBA" id="ARBA00001946"/>
    </source>
</evidence>
<organism evidence="8 9">
    <name type="scientific">Parasphingopyxis marina</name>
    <dbReference type="NCBI Taxonomy" id="2761622"/>
    <lineage>
        <taxon>Bacteria</taxon>
        <taxon>Pseudomonadati</taxon>
        <taxon>Pseudomonadota</taxon>
        <taxon>Alphaproteobacteria</taxon>
        <taxon>Sphingomonadales</taxon>
        <taxon>Sphingomonadaceae</taxon>
        <taxon>Parasphingopyxis</taxon>
    </lineage>
</organism>
<feature type="binding site" evidence="6">
    <location>
        <position position="147"/>
    </location>
    <ligand>
        <name>Mg(2+)</name>
        <dbReference type="ChEBI" id="CHEBI:18420"/>
    </ligand>
</feature>
<evidence type="ECO:0000256" key="5">
    <source>
        <dbReference type="PIRSR" id="PIRSR015582-1"/>
    </source>
</evidence>
<dbReference type="InterPro" id="IPR005000">
    <property type="entry name" value="Aldolase/citrate-lyase_domain"/>
</dbReference>
<dbReference type="InterPro" id="IPR015813">
    <property type="entry name" value="Pyrv/PenolPyrv_kinase-like_dom"/>
</dbReference>
<comment type="cofactor">
    <cofactor evidence="1">
        <name>Mg(2+)</name>
        <dbReference type="ChEBI" id="CHEBI:18420"/>
    </cofactor>
</comment>
<dbReference type="Pfam" id="PF03328">
    <property type="entry name" value="HpcH_HpaI"/>
    <property type="match status" value="1"/>
</dbReference>
<evidence type="ECO:0000256" key="2">
    <source>
        <dbReference type="ARBA" id="ARBA00005568"/>
    </source>
</evidence>
<comment type="caution">
    <text evidence="8">The sequence shown here is derived from an EMBL/GenBank/DDBJ whole genome shotgun (WGS) entry which is preliminary data.</text>
</comment>
<sequence length="282" mass="29935">MSDAAFRPRRSCLFMPGSNDRAMEKAKSLPADVIIFDLEDAVAPDAKVEARDAVAEAVQDGDYGERELVMRVNGIGTPWFEDDLAAAKAANVAAVLVPKVNSADDIRHAALGEIPVWAMVETPLAVLNIAEIAAAPALAALVMGTNDLGKDMRAAMTPDRRAFLTALSMTVTAARAHGKVAIDGVYNGIGDAEALKDECDQGRTLGFEGKSLIHPAQIDIANRIYSPSADALDEARAIIAAFEEAENTEKGVIRVNGKMAERLHLEEAKKLVALSDMIDAAA</sequence>
<dbReference type="GO" id="GO:0000287">
    <property type="term" value="F:magnesium ion binding"/>
    <property type="evidence" value="ECO:0007669"/>
    <property type="project" value="TreeGrafter"/>
</dbReference>
<feature type="binding site" evidence="5">
    <location>
        <position position="71"/>
    </location>
    <ligand>
        <name>substrate</name>
    </ligand>
</feature>
<evidence type="ECO:0000313" key="8">
    <source>
        <dbReference type="EMBL" id="MBC2777284.1"/>
    </source>
</evidence>
<accession>A0A842I0K3</accession>
<dbReference type="EMBL" id="JACJVJ010000001">
    <property type="protein sequence ID" value="MBC2777284.1"/>
    <property type="molecule type" value="Genomic_DNA"/>
</dbReference>
<feature type="domain" description="HpcH/HpaI aldolase/citrate lyase" evidence="7">
    <location>
        <begin position="10"/>
        <end position="215"/>
    </location>
</feature>
<protein>
    <submittedName>
        <fullName evidence="8">CoA ester lyase</fullName>
    </submittedName>
</protein>
<dbReference type="AlphaFoldDB" id="A0A842I0K3"/>
<gene>
    <name evidence="8" type="ORF">H6P80_06595</name>
</gene>
<name>A0A842I0K3_9SPHN</name>
<keyword evidence="4 6" id="KW-0460">Magnesium</keyword>
<feature type="binding site" evidence="5">
    <location>
        <position position="121"/>
    </location>
    <ligand>
        <name>substrate</name>
    </ligand>
</feature>
<dbReference type="RefSeq" id="WP_185800504.1">
    <property type="nucleotide sequence ID" value="NZ_JACJVJ010000001.1"/>
</dbReference>
<dbReference type="GO" id="GO:0006107">
    <property type="term" value="P:oxaloacetate metabolic process"/>
    <property type="evidence" value="ECO:0007669"/>
    <property type="project" value="TreeGrafter"/>
</dbReference>
<keyword evidence="9" id="KW-1185">Reference proteome</keyword>
<evidence type="ECO:0000256" key="4">
    <source>
        <dbReference type="ARBA" id="ARBA00022842"/>
    </source>
</evidence>
<keyword evidence="8" id="KW-0456">Lyase</keyword>
<reference evidence="8 9" key="1">
    <citation type="submission" date="2020-08" db="EMBL/GenBank/DDBJ databases">
        <title>Draft genome sequence of Parasphingopyxis sp. GrpM-11.</title>
        <authorList>
            <person name="Oh J."/>
            <person name="Roh D.-H."/>
        </authorList>
    </citation>
    <scope>NUCLEOTIDE SEQUENCE [LARGE SCALE GENOMIC DNA]</scope>
    <source>
        <strain evidence="8 9">GrpM-11</strain>
    </source>
</reference>